<dbReference type="EMBL" id="JAUEPT010000011">
    <property type="protein sequence ID" value="KAK0447507.1"/>
    <property type="molecule type" value="Genomic_DNA"/>
</dbReference>
<keyword evidence="2" id="KW-1185">Reference proteome</keyword>
<dbReference type="AlphaFoldDB" id="A0AA39JS65"/>
<comment type="caution">
    <text evidence="1">The sequence shown here is derived from an EMBL/GenBank/DDBJ whole genome shotgun (WGS) entry which is preliminary data.</text>
</comment>
<dbReference type="SUPFAM" id="SSF82199">
    <property type="entry name" value="SET domain"/>
    <property type="match status" value="1"/>
</dbReference>
<dbReference type="Proteomes" id="UP001175226">
    <property type="component" value="Unassembled WGS sequence"/>
</dbReference>
<dbReference type="InterPro" id="IPR046341">
    <property type="entry name" value="SET_dom_sf"/>
</dbReference>
<evidence type="ECO:0000313" key="1">
    <source>
        <dbReference type="EMBL" id="KAK0447507.1"/>
    </source>
</evidence>
<evidence type="ECO:0008006" key="3">
    <source>
        <dbReference type="Google" id="ProtNLM"/>
    </source>
</evidence>
<gene>
    <name evidence="1" type="ORF">EV421DRAFT_1900893</name>
</gene>
<reference evidence="1" key="1">
    <citation type="submission" date="2023-06" db="EMBL/GenBank/DDBJ databases">
        <authorList>
            <consortium name="Lawrence Berkeley National Laboratory"/>
            <person name="Ahrendt S."/>
            <person name="Sahu N."/>
            <person name="Indic B."/>
            <person name="Wong-Bajracharya J."/>
            <person name="Merenyi Z."/>
            <person name="Ke H.-M."/>
            <person name="Monk M."/>
            <person name="Kocsube S."/>
            <person name="Drula E."/>
            <person name="Lipzen A."/>
            <person name="Balint B."/>
            <person name="Henrissat B."/>
            <person name="Andreopoulos B."/>
            <person name="Martin F.M."/>
            <person name="Harder C.B."/>
            <person name="Rigling D."/>
            <person name="Ford K.L."/>
            <person name="Foster G.D."/>
            <person name="Pangilinan J."/>
            <person name="Papanicolaou A."/>
            <person name="Barry K."/>
            <person name="LaButti K."/>
            <person name="Viragh M."/>
            <person name="Koriabine M."/>
            <person name="Yan M."/>
            <person name="Riley R."/>
            <person name="Champramary S."/>
            <person name="Plett K.L."/>
            <person name="Tsai I.J."/>
            <person name="Slot J."/>
            <person name="Sipos G."/>
            <person name="Plett J."/>
            <person name="Nagy L.G."/>
            <person name="Grigoriev I.V."/>
        </authorList>
    </citation>
    <scope>NUCLEOTIDE SEQUENCE</scope>
    <source>
        <strain evidence="1">FPL87.14</strain>
    </source>
</reference>
<name>A0AA39JS65_9AGAR</name>
<evidence type="ECO:0000313" key="2">
    <source>
        <dbReference type="Proteomes" id="UP001175226"/>
    </source>
</evidence>
<organism evidence="1 2">
    <name type="scientific">Armillaria borealis</name>
    <dbReference type="NCBI Taxonomy" id="47425"/>
    <lineage>
        <taxon>Eukaryota</taxon>
        <taxon>Fungi</taxon>
        <taxon>Dikarya</taxon>
        <taxon>Basidiomycota</taxon>
        <taxon>Agaricomycotina</taxon>
        <taxon>Agaricomycetes</taxon>
        <taxon>Agaricomycetidae</taxon>
        <taxon>Agaricales</taxon>
        <taxon>Marasmiineae</taxon>
        <taxon>Physalacriaceae</taxon>
        <taxon>Armillaria</taxon>
    </lineage>
</organism>
<accession>A0AA39JS65</accession>
<proteinExistence type="predicted"/>
<dbReference type="Gene3D" id="2.170.270.10">
    <property type="entry name" value="SET domain"/>
    <property type="match status" value="1"/>
</dbReference>
<sequence length="457" mass="51068">MLVGLKLLYSRVILRERAGLGGMNGRGFTIFATKHISLDSLIYELNGVVGSDDAPNVSNLSSVIAGDGPKSARVFCGTIRFINHGCAQIANAKYVYFGQIDLLLLLAIWLVNIDLLDSESYEYRITRSLCVREPPWERSQRPTRVPILGSPWEISHRPSPLCPPWYTGSGHFNTPPSIPLHDHRIRQTADSSQLFLVLSQFGSIYHGFMLTLPDPDAKQVQYWRDLTGADIFRQQEYLSSFPPSMHALRIDLSPAPPGIVCTTDTFQHSLHHLPGDELLLGQIFDTLSFKLMSLSYVMPWEMTPSSSRYSRLVSLEISVDNKLYTMLEEFLWCLDRALETIASWSSPDKSLTDSLLVLSTNIDARCIDVLSKFLVFGSMRPCIAPSYYNLGTYLGGELFVLINSSLPMVQLVLDVHIVTTMLCDLISDPCVIACIHPTCFVHCGIYDIETVRSGPPT</sequence>
<protein>
    <recommendedName>
        <fullName evidence="3">SET domain-containing protein</fullName>
    </recommendedName>
</protein>